<gene>
    <name evidence="2" type="ORF">JIV24_10040</name>
</gene>
<evidence type="ECO:0000259" key="1">
    <source>
        <dbReference type="Pfam" id="PF00534"/>
    </source>
</evidence>
<dbReference type="PANTHER" id="PTHR45947:SF3">
    <property type="entry name" value="SULFOQUINOVOSYL TRANSFERASE SQD2"/>
    <property type="match status" value="1"/>
</dbReference>
<dbReference type="InterPro" id="IPR050194">
    <property type="entry name" value="Glycosyltransferase_grp1"/>
</dbReference>
<reference evidence="2 3" key="1">
    <citation type="submission" date="2021-01" db="EMBL/GenBank/DDBJ databases">
        <title>Carboxyliciviraga sp.nov., isolated from coastal sediments.</title>
        <authorList>
            <person name="Lu D."/>
            <person name="Zhang T."/>
        </authorList>
    </citation>
    <scope>NUCLEOTIDE SEQUENCE [LARGE SCALE GENOMIC DNA]</scope>
    <source>
        <strain evidence="2 3">N1Y132</strain>
    </source>
</reference>
<feature type="domain" description="Glycosyl transferase family 1" evidence="1">
    <location>
        <begin position="225"/>
        <end position="380"/>
    </location>
</feature>
<dbReference type="SUPFAM" id="SSF53756">
    <property type="entry name" value="UDP-Glycosyltransferase/glycogen phosphorylase"/>
    <property type="match status" value="1"/>
</dbReference>
<dbReference type="EMBL" id="JAENRR010000020">
    <property type="protein sequence ID" value="MBK3517671.1"/>
    <property type="molecule type" value="Genomic_DNA"/>
</dbReference>
<keyword evidence="3" id="KW-1185">Reference proteome</keyword>
<accession>A0ABS1HJ26</accession>
<organism evidence="2 3">
    <name type="scientific">Carboxylicivirga marina</name>
    <dbReference type="NCBI Taxonomy" id="2800988"/>
    <lineage>
        <taxon>Bacteria</taxon>
        <taxon>Pseudomonadati</taxon>
        <taxon>Bacteroidota</taxon>
        <taxon>Bacteroidia</taxon>
        <taxon>Marinilabiliales</taxon>
        <taxon>Marinilabiliaceae</taxon>
        <taxon>Carboxylicivirga</taxon>
    </lineage>
</organism>
<proteinExistence type="predicted"/>
<dbReference type="RefSeq" id="WP_200464901.1">
    <property type="nucleotide sequence ID" value="NZ_JAENRR010000020.1"/>
</dbReference>
<dbReference type="CDD" id="cd03801">
    <property type="entry name" value="GT4_PimA-like"/>
    <property type="match status" value="1"/>
</dbReference>
<protein>
    <submittedName>
        <fullName evidence="2">Glycosyltransferase family 4 protein</fullName>
    </submittedName>
</protein>
<dbReference type="InterPro" id="IPR001296">
    <property type="entry name" value="Glyco_trans_1"/>
</dbReference>
<dbReference type="Gene3D" id="3.40.50.2000">
    <property type="entry name" value="Glycogen Phosphorylase B"/>
    <property type="match status" value="2"/>
</dbReference>
<sequence length="411" mass="47376">MKIPQLAIVLTHPIQYYAPIFALLTKRGACNIKVFYTYSQRQYDFVDKDFGTNIQWDIPLLDGYDYQFIENTAAKPGLDHFGGIKCPELNTQIENWGATHLLIFGWNYQVHLKTMRYFKGKIPVLFRGDSTLLDYDIRNINDILKRNKSLNLINAIKSLAKYKIRKAFLTWVYKNIDTALYVGQNNKAYYLAHGLKEKQLIFAPHAIDNERFSDDNLKQYEQKAKRWREKLNINKTDRAIIFVGKFESKKNPLILLEAFNELKKINKNLHLILIGSGYLEKELKARVNYNNNIHFLPFQNQSIMPVVYRLGDILCLPSQGPGETWGLVVNEAMACNRIVVASDKVGSAADLLKNKKYIFKANNLGSLTNALKKAINSSASELNNIQPKEIIKDWNFKVICETLESIVITKW</sequence>
<evidence type="ECO:0000313" key="2">
    <source>
        <dbReference type="EMBL" id="MBK3517671.1"/>
    </source>
</evidence>
<dbReference type="Pfam" id="PF00534">
    <property type="entry name" value="Glycos_transf_1"/>
    <property type="match status" value="1"/>
</dbReference>
<evidence type="ECO:0000313" key="3">
    <source>
        <dbReference type="Proteomes" id="UP000605676"/>
    </source>
</evidence>
<dbReference type="PANTHER" id="PTHR45947">
    <property type="entry name" value="SULFOQUINOVOSYL TRANSFERASE SQD2"/>
    <property type="match status" value="1"/>
</dbReference>
<name>A0ABS1HJ26_9BACT</name>
<dbReference type="Proteomes" id="UP000605676">
    <property type="component" value="Unassembled WGS sequence"/>
</dbReference>
<comment type="caution">
    <text evidence="2">The sequence shown here is derived from an EMBL/GenBank/DDBJ whole genome shotgun (WGS) entry which is preliminary data.</text>
</comment>